<dbReference type="Pfam" id="PF25963">
    <property type="entry name" value="Beta-barrel_AAEA"/>
    <property type="match status" value="1"/>
</dbReference>
<dbReference type="InterPro" id="IPR050739">
    <property type="entry name" value="MFP"/>
</dbReference>
<evidence type="ECO:0000256" key="1">
    <source>
        <dbReference type="ARBA" id="ARBA00004167"/>
    </source>
</evidence>
<keyword evidence="4" id="KW-0472">Membrane</keyword>
<dbReference type="Pfam" id="PF25917">
    <property type="entry name" value="BSH_RND"/>
    <property type="match status" value="1"/>
</dbReference>
<evidence type="ECO:0000256" key="2">
    <source>
        <dbReference type="ARBA" id="ARBA00022692"/>
    </source>
</evidence>
<evidence type="ECO:0000256" key="3">
    <source>
        <dbReference type="ARBA" id="ARBA00022989"/>
    </source>
</evidence>
<feature type="domain" description="p-hydroxybenzoic acid efflux pump subunit AaeA-like beta-barrel" evidence="6">
    <location>
        <begin position="229"/>
        <end position="307"/>
    </location>
</feature>
<evidence type="ECO:0000313" key="8">
    <source>
        <dbReference type="Proteomes" id="UP000198728"/>
    </source>
</evidence>
<dbReference type="PANTHER" id="PTHR30386">
    <property type="entry name" value="MEMBRANE FUSION SUBUNIT OF EMRAB-TOLC MULTIDRUG EFFLUX PUMP"/>
    <property type="match status" value="1"/>
</dbReference>
<gene>
    <name evidence="7" type="ORF">SAMN04488094_104148</name>
</gene>
<name>A0A1I1INV3_9RHOB</name>
<dbReference type="RefSeq" id="WP_093360467.1">
    <property type="nucleotide sequence ID" value="NZ_FOLG01000004.1"/>
</dbReference>
<dbReference type="AlphaFoldDB" id="A0A1I1INV3"/>
<dbReference type="STRING" id="441112.SAMN04488094_104148"/>
<reference evidence="7 8" key="1">
    <citation type="submission" date="2016-10" db="EMBL/GenBank/DDBJ databases">
        <authorList>
            <person name="de Groot N.N."/>
        </authorList>
    </citation>
    <scope>NUCLEOTIDE SEQUENCE [LARGE SCALE GENOMIC DNA]</scope>
    <source>
        <strain evidence="7 8">DSM 19548</strain>
    </source>
</reference>
<evidence type="ECO:0000259" key="5">
    <source>
        <dbReference type="Pfam" id="PF25917"/>
    </source>
</evidence>
<proteinExistence type="predicted"/>
<keyword evidence="8" id="KW-1185">Reference proteome</keyword>
<dbReference type="GO" id="GO:0016020">
    <property type="term" value="C:membrane"/>
    <property type="evidence" value="ECO:0007669"/>
    <property type="project" value="UniProtKB-SubCell"/>
</dbReference>
<dbReference type="Gene3D" id="2.40.50.100">
    <property type="match status" value="1"/>
</dbReference>
<accession>A0A1I1INV3</accession>
<dbReference type="Gene3D" id="2.40.30.170">
    <property type="match status" value="1"/>
</dbReference>
<keyword evidence="2" id="KW-0812">Transmembrane</keyword>
<dbReference type="SUPFAM" id="SSF111369">
    <property type="entry name" value="HlyD-like secretion proteins"/>
    <property type="match status" value="2"/>
</dbReference>
<evidence type="ECO:0000256" key="4">
    <source>
        <dbReference type="ARBA" id="ARBA00023136"/>
    </source>
</evidence>
<dbReference type="EMBL" id="FOLG01000004">
    <property type="protein sequence ID" value="SFC37392.1"/>
    <property type="molecule type" value="Genomic_DNA"/>
</dbReference>
<dbReference type="InterPro" id="IPR058625">
    <property type="entry name" value="MdtA-like_BSH"/>
</dbReference>
<dbReference type="Gene3D" id="1.10.287.470">
    <property type="entry name" value="Helix hairpin bin"/>
    <property type="match status" value="1"/>
</dbReference>
<protein>
    <submittedName>
        <fullName evidence="7">Multidrug resistance efflux pump</fullName>
    </submittedName>
</protein>
<sequence length="354" mass="37555">MKTVIRIVLLLSILVFVWYLAADRMTPFTSNARVKAVITPVVPQVSGALVEVPAANGQLVETGEVLARIDARPYRIALEAARAQLDAAVQSIGASSADVAAAQAAVSSITAELENIRLQTARVFELERKGLISVSRGDEARAALSDGESRLAGAEADLARARQQLGPEGKDNPAIRQALAAVSKAELDLEWTELVAPTAGAVSDLGVAAGAYAKAGSPIMTFVDTEDVWVEAYLTENNMGHLSVGDPVEVTLDVQPGRVLRGRVESFSGAVSIGNETQPGGLAAPPRSTGWMRAPQRFPVRIVLPGYETGDPADDVIFQFNGQADVLVYATENSILNALGWAYVRALSWLSYAY</sequence>
<keyword evidence="3" id="KW-1133">Transmembrane helix</keyword>
<dbReference type="OrthoDB" id="9811754at2"/>
<organism evidence="7 8">
    <name type="scientific">Tropicimonas isoalkanivorans</name>
    <dbReference type="NCBI Taxonomy" id="441112"/>
    <lineage>
        <taxon>Bacteria</taxon>
        <taxon>Pseudomonadati</taxon>
        <taxon>Pseudomonadota</taxon>
        <taxon>Alphaproteobacteria</taxon>
        <taxon>Rhodobacterales</taxon>
        <taxon>Roseobacteraceae</taxon>
        <taxon>Tropicimonas</taxon>
    </lineage>
</organism>
<dbReference type="InterPro" id="IPR058634">
    <property type="entry name" value="AaeA-lik-b-barrel"/>
</dbReference>
<comment type="subcellular location">
    <subcellularLocation>
        <location evidence="1">Membrane</location>
        <topology evidence="1">Single-pass membrane protein</topology>
    </subcellularLocation>
</comment>
<dbReference type="PANTHER" id="PTHR30386:SF26">
    <property type="entry name" value="TRANSPORT PROTEIN COMB"/>
    <property type="match status" value="1"/>
</dbReference>
<evidence type="ECO:0000313" key="7">
    <source>
        <dbReference type="EMBL" id="SFC37392.1"/>
    </source>
</evidence>
<dbReference type="Proteomes" id="UP000198728">
    <property type="component" value="Unassembled WGS sequence"/>
</dbReference>
<feature type="domain" description="Multidrug resistance protein MdtA-like barrel-sandwich hybrid" evidence="5">
    <location>
        <begin position="41"/>
        <end position="221"/>
    </location>
</feature>
<evidence type="ECO:0000259" key="6">
    <source>
        <dbReference type="Pfam" id="PF25963"/>
    </source>
</evidence>